<accession>A0A7X5TSC3</accession>
<feature type="domain" description="Response regulatory" evidence="2">
    <location>
        <begin position="1"/>
        <end position="63"/>
    </location>
</feature>
<sequence>MPGMDGRELAEAARAWRPALPVLFMTGYAENAMERSRFLGQGTDMIAKPFEIDVLLARIRGMLD</sequence>
<evidence type="ECO:0000313" key="4">
    <source>
        <dbReference type="Proteomes" id="UP000518878"/>
    </source>
</evidence>
<dbReference type="InterPro" id="IPR011006">
    <property type="entry name" value="CheY-like_superfamily"/>
</dbReference>
<dbReference type="Pfam" id="PF00072">
    <property type="entry name" value="Response_reg"/>
    <property type="match status" value="1"/>
</dbReference>
<name>A0A7X5TSC3_9GAMM</name>
<dbReference type="InterPro" id="IPR001789">
    <property type="entry name" value="Sig_transdc_resp-reg_receiver"/>
</dbReference>
<comment type="caution">
    <text evidence="3">The sequence shown here is derived from an EMBL/GenBank/DDBJ whole genome shotgun (WGS) entry which is preliminary data.</text>
</comment>
<keyword evidence="4" id="KW-1185">Reference proteome</keyword>
<dbReference type="GO" id="GO:0000160">
    <property type="term" value="P:phosphorelay signal transduction system"/>
    <property type="evidence" value="ECO:0007669"/>
    <property type="project" value="InterPro"/>
</dbReference>
<dbReference type="Proteomes" id="UP000518878">
    <property type="component" value="Unassembled WGS sequence"/>
</dbReference>
<dbReference type="PROSITE" id="PS50110">
    <property type="entry name" value="RESPONSE_REGULATORY"/>
    <property type="match status" value="1"/>
</dbReference>
<proteinExistence type="predicted"/>
<gene>
    <name evidence="3" type="ORF">HBF32_17220</name>
</gene>
<evidence type="ECO:0000256" key="1">
    <source>
        <dbReference type="PROSITE-ProRule" id="PRU00169"/>
    </source>
</evidence>
<dbReference type="Gene3D" id="3.40.50.2300">
    <property type="match status" value="1"/>
</dbReference>
<evidence type="ECO:0000259" key="2">
    <source>
        <dbReference type="PROSITE" id="PS50110"/>
    </source>
</evidence>
<protein>
    <submittedName>
        <fullName evidence="3">Response regulator</fullName>
    </submittedName>
</protein>
<evidence type="ECO:0000313" key="3">
    <source>
        <dbReference type="EMBL" id="NID17222.1"/>
    </source>
</evidence>
<dbReference type="SUPFAM" id="SSF52172">
    <property type="entry name" value="CheY-like"/>
    <property type="match status" value="1"/>
</dbReference>
<reference evidence="3 4" key="1">
    <citation type="journal article" date="2006" name="Int. J. Syst. Evol. Microbiol.">
        <title>Dyella yeojuensis sp. nov., isolated from greenhouse soil in Korea.</title>
        <authorList>
            <person name="Kim B.Y."/>
            <person name="Weon H.Y."/>
            <person name="Lee K.H."/>
            <person name="Seok S.J."/>
            <person name="Kwon S.W."/>
            <person name="Go S.J."/>
            <person name="Stackebrandt E."/>
        </authorList>
    </citation>
    <scope>NUCLEOTIDE SEQUENCE [LARGE SCALE GENOMIC DNA]</scope>
    <source>
        <strain evidence="3 4">DSM 17673</strain>
    </source>
</reference>
<comment type="caution">
    <text evidence="1">Lacks conserved residue(s) required for the propagation of feature annotation.</text>
</comment>
<organism evidence="3 4">
    <name type="scientific">Luteibacter yeojuensis</name>
    <dbReference type="NCBI Taxonomy" id="345309"/>
    <lineage>
        <taxon>Bacteria</taxon>
        <taxon>Pseudomonadati</taxon>
        <taxon>Pseudomonadota</taxon>
        <taxon>Gammaproteobacteria</taxon>
        <taxon>Lysobacterales</taxon>
        <taxon>Rhodanobacteraceae</taxon>
        <taxon>Luteibacter</taxon>
    </lineage>
</organism>
<dbReference type="AlphaFoldDB" id="A0A7X5TSC3"/>
<dbReference type="EMBL" id="JAAQTL010000002">
    <property type="protein sequence ID" value="NID17222.1"/>
    <property type="molecule type" value="Genomic_DNA"/>
</dbReference>